<evidence type="ECO:0000313" key="1">
    <source>
        <dbReference type="EMBL" id="EQB61265.1"/>
    </source>
</evidence>
<accession>T0MJV5</accession>
<sequence length="460" mass="54755">MKPKNDEEKQEKKKKLNLNFIKEKNKNRRLFENKNFNTKENNTIDNIFNLNINEPNFKVVNKYKSNSEVHINSFLIENIHSKDTLTLYELLCQLKKTKITENLFIIIVNKCKDVLFREIKNSNPTGVQFHVGDDVNVKNSVSSNINIFAKILNYVTSVMYDNNIILKVFCDSDILNLINLLKSEDENERAQIANVLLNIFKNFKITIRNVIENELCLFYEGLRTHIGMEELLEVVSCIIEDMVRIKPIKREYVKLENKKFPISNDQSIISNNNFKDKNEEKLKEKNNSFFYEYVLRFLTVNNLEYYTNINQIIFSYCKKNLNVSKITLKYLSVLFQNTQFSNKSVLVQIYMSIYILWSRKISYNEIINDVCMFLNNAFESEHFKLIDQTVKIIDLHVIKKFFKENITEILPKIFDNLYMISKKYWRHKGKLDILKFMFLIINLNHHCFEQCLINYNKKSI</sequence>
<reference evidence="1 2" key="1">
    <citation type="journal article" date="2013" name="BMC Genomics">
        <title>Genome sequencing and comparative genomics of honey bee microsporidia, Nosema apis reveal novel insights into host-parasite interactions.</title>
        <authorList>
            <person name="Chen Yp."/>
            <person name="Pettis J.S."/>
            <person name="Zhao Y."/>
            <person name="Liu X."/>
            <person name="Tallon L.J."/>
            <person name="Sadzewicz L.D."/>
            <person name="Li R."/>
            <person name="Zheng H."/>
            <person name="Huang S."/>
            <person name="Zhang X."/>
            <person name="Hamilton M.C."/>
            <person name="Pernal S.F."/>
            <person name="Melathopoulos A.P."/>
            <person name="Yan X."/>
            <person name="Evans J.D."/>
        </authorList>
    </citation>
    <scope>NUCLEOTIDE SEQUENCE [LARGE SCALE GENOMIC DNA]</scope>
    <source>
        <strain evidence="1 2">BRL 01</strain>
    </source>
</reference>
<gene>
    <name evidence="1" type="ORF">NAPIS_ORF01168</name>
</gene>
<dbReference type="Gene3D" id="1.25.10.10">
    <property type="entry name" value="Leucine-rich Repeat Variant"/>
    <property type="match status" value="1"/>
</dbReference>
<dbReference type="VEuPathDB" id="MicrosporidiaDB:NAPIS_ORF01168"/>
<dbReference type="EMBL" id="KE647160">
    <property type="protein sequence ID" value="EQB61265.1"/>
    <property type="molecule type" value="Genomic_DNA"/>
</dbReference>
<proteinExistence type="predicted"/>
<dbReference type="InterPro" id="IPR011989">
    <property type="entry name" value="ARM-like"/>
</dbReference>
<name>T0MJV5_9MICR</name>
<dbReference type="HOGENOM" id="CLU_059441_0_0_1"/>
<dbReference type="Proteomes" id="UP000053780">
    <property type="component" value="Unassembled WGS sequence"/>
</dbReference>
<dbReference type="GO" id="GO:0000159">
    <property type="term" value="C:protein phosphatase type 2A complex"/>
    <property type="evidence" value="ECO:0007669"/>
    <property type="project" value="InterPro"/>
</dbReference>
<protein>
    <submittedName>
        <fullName evidence="1">Ser thr protein phosphatase 2a regulatory subunit beta</fullName>
    </submittedName>
</protein>
<dbReference type="InterPro" id="IPR002554">
    <property type="entry name" value="PP2A_B56"/>
</dbReference>
<organism evidence="1 2">
    <name type="scientific">Vairimorpha apis BRL 01</name>
    <dbReference type="NCBI Taxonomy" id="1037528"/>
    <lineage>
        <taxon>Eukaryota</taxon>
        <taxon>Fungi</taxon>
        <taxon>Fungi incertae sedis</taxon>
        <taxon>Microsporidia</taxon>
        <taxon>Nosematidae</taxon>
        <taxon>Vairimorpha</taxon>
    </lineage>
</organism>
<dbReference type="SUPFAM" id="SSF48371">
    <property type="entry name" value="ARM repeat"/>
    <property type="match status" value="1"/>
</dbReference>
<evidence type="ECO:0000313" key="2">
    <source>
        <dbReference type="Proteomes" id="UP000053780"/>
    </source>
</evidence>
<dbReference type="Pfam" id="PF01603">
    <property type="entry name" value="B56"/>
    <property type="match status" value="2"/>
</dbReference>
<dbReference type="OrthoDB" id="2195607at2759"/>
<dbReference type="PANTHER" id="PTHR10257:SF3">
    <property type="entry name" value="SERINE_THREONINE-PROTEIN PHOSPHATASE 2A 56 KDA REGULATORY SUBUNIT GAMMA ISOFORM"/>
    <property type="match status" value="1"/>
</dbReference>
<dbReference type="GO" id="GO:0007165">
    <property type="term" value="P:signal transduction"/>
    <property type="evidence" value="ECO:0007669"/>
    <property type="project" value="InterPro"/>
</dbReference>
<dbReference type="PANTHER" id="PTHR10257">
    <property type="entry name" value="SERINE/THREONINE PROTEIN PHOSPHATASE 2A PP2A REGULATORY SUBUNIT B"/>
    <property type="match status" value="1"/>
</dbReference>
<keyword evidence="2" id="KW-1185">Reference proteome</keyword>
<dbReference type="GO" id="GO:0019888">
    <property type="term" value="F:protein phosphatase regulator activity"/>
    <property type="evidence" value="ECO:0007669"/>
    <property type="project" value="InterPro"/>
</dbReference>
<dbReference type="InterPro" id="IPR016024">
    <property type="entry name" value="ARM-type_fold"/>
</dbReference>
<dbReference type="AlphaFoldDB" id="T0MJV5"/>